<organism evidence="1 2">
    <name type="scientific">Zoarces viviparus</name>
    <name type="common">Viviparous eelpout</name>
    <name type="synonym">Blennius viviparus</name>
    <dbReference type="NCBI Taxonomy" id="48416"/>
    <lineage>
        <taxon>Eukaryota</taxon>
        <taxon>Metazoa</taxon>
        <taxon>Chordata</taxon>
        <taxon>Craniata</taxon>
        <taxon>Vertebrata</taxon>
        <taxon>Euteleostomi</taxon>
        <taxon>Actinopterygii</taxon>
        <taxon>Neopterygii</taxon>
        <taxon>Teleostei</taxon>
        <taxon>Neoteleostei</taxon>
        <taxon>Acanthomorphata</taxon>
        <taxon>Eupercaria</taxon>
        <taxon>Perciformes</taxon>
        <taxon>Cottioidei</taxon>
        <taxon>Zoarcales</taxon>
        <taxon>Zoarcidae</taxon>
        <taxon>Zoarcinae</taxon>
        <taxon>Zoarces</taxon>
    </lineage>
</organism>
<evidence type="ECO:0000313" key="1">
    <source>
        <dbReference type="EMBL" id="KAK9535472.1"/>
    </source>
</evidence>
<sequence>MMSCHVLGKGVLGKGWGRQPKRAIRIETCKEQDGIRRGTPSKCSTEKHWTSFDSRIGGLRLCSRKEDRSS</sequence>
<accession>A0AAW1FKR8</accession>
<name>A0AAW1FKR8_ZOAVI</name>
<reference evidence="1 2" key="1">
    <citation type="journal article" date="2024" name="Genome Biol. Evol.">
        <title>Chromosome-level genome assembly of the viviparous eelpout Zoarces viviparus.</title>
        <authorList>
            <person name="Fuhrmann N."/>
            <person name="Brasseur M.V."/>
            <person name="Bakowski C.E."/>
            <person name="Podsiadlowski L."/>
            <person name="Prost S."/>
            <person name="Krehenwinkel H."/>
            <person name="Mayer C."/>
        </authorList>
    </citation>
    <scope>NUCLEOTIDE SEQUENCE [LARGE SCALE GENOMIC DNA]</scope>
    <source>
        <strain evidence="1">NO-MEL_2022_Ind0_liver</strain>
    </source>
</reference>
<proteinExistence type="predicted"/>
<dbReference type="Proteomes" id="UP001488805">
    <property type="component" value="Unassembled WGS sequence"/>
</dbReference>
<protein>
    <submittedName>
        <fullName evidence="1">Uncharacterized protein</fullName>
    </submittedName>
</protein>
<comment type="caution">
    <text evidence="1">The sequence shown here is derived from an EMBL/GenBank/DDBJ whole genome shotgun (WGS) entry which is preliminary data.</text>
</comment>
<dbReference type="AlphaFoldDB" id="A0AAW1FKR8"/>
<gene>
    <name evidence="1" type="ORF">VZT92_007851</name>
</gene>
<evidence type="ECO:0000313" key="2">
    <source>
        <dbReference type="Proteomes" id="UP001488805"/>
    </source>
</evidence>
<dbReference type="EMBL" id="JBCEZU010000056">
    <property type="protein sequence ID" value="KAK9535472.1"/>
    <property type="molecule type" value="Genomic_DNA"/>
</dbReference>
<keyword evidence="2" id="KW-1185">Reference proteome</keyword>